<evidence type="ECO:0008006" key="4">
    <source>
        <dbReference type="Google" id="ProtNLM"/>
    </source>
</evidence>
<keyword evidence="3" id="KW-1185">Reference proteome</keyword>
<feature type="transmembrane region" description="Helical" evidence="1">
    <location>
        <begin position="78"/>
        <end position="101"/>
    </location>
</feature>
<dbReference type="Proteomes" id="UP000008983">
    <property type="component" value="Unassembled WGS sequence"/>
</dbReference>
<gene>
    <name evidence="2" type="ORF">IMG5_100760</name>
</gene>
<reference evidence="2 3" key="1">
    <citation type="submission" date="2011-07" db="EMBL/GenBank/DDBJ databases">
        <authorList>
            <person name="Coyne R."/>
            <person name="Brami D."/>
            <person name="Johnson J."/>
            <person name="Hostetler J."/>
            <person name="Hannick L."/>
            <person name="Clark T."/>
            <person name="Cassidy-Hanley D."/>
            <person name="Inman J."/>
        </authorList>
    </citation>
    <scope>NUCLEOTIDE SEQUENCE [LARGE SCALE GENOMIC DNA]</scope>
    <source>
        <strain evidence="2 3">G5</strain>
    </source>
</reference>
<protein>
    <recommendedName>
        <fullName evidence="4">Transmembrane protein</fullName>
    </recommendedName>
</protein>
<evidence type="ECO:0000256" key="1">
    <source>
        <dbReference type="SAM" id="Phobius"/>
    </source>
</evidence>
<accession>G0QSF3</accession>
<dbReference type="EMBL" id="GL983810">
    <property type="protein sequence ID" value="EGR31854.1"/>
    <property type="molecule type" value="Genomic_DNA"/>
</dbReference>
<name>G0QSF3_ICHMU</name>
<keyword evidence="1" id="KW-0812">Transmembrane</keyword>
<organism evidence="2 3">
    <name type="scientific">Ichthyophthirius multifiliis</name>
    <name type="common">White spot disease agent</name>
    <name type="synonym">Ich</name>
    <dbReference type="NCBI Taxonomy" id="5932"/>
    <lineage>
        <taxon>Eukaryota</taxon>
        <taxon>Sar</taxon>
        <taxon>Alveolata</taxon>
        <taxon>Ciliophora</taxon>
        <taxon>Intramacronucleata</taxon>
        <taxon>Oligohymenophorea</taxon>
        <taxon>Hymenostomatida</taxon>
        <taxon>Ophryoglenina</taxon>
        <taxon>Ichthyophthirius</taxon>
    </lineage>
</organism>
<evidence type="ECO:0000313" key="2">
    <source>
        <dbReference type="EMBL" id="EGR31854.1"/>
    </source>
</evidence>
<proteinExistence type="predicted"/>
<keyword evidence="1" id="KW-1133">Transmembrane helix</keyword>
<keyword evidence="1" id="KW-0472">Membrane</keyword>
<dbReference type="AlphaFoldDB" id="G0QSF3"/>
<dbReference type="RefSeq" id="XP_004035340.1">
    <property type="nucleotide sequence ID" value="XM_004035292.1"/>
</dbReference>
<dbReference type="GeneID" id="14908003"/>
<evidence type="ECO:0000313" key="3">
    <source>
        <dbReference type="Proteomes" id="UP000008983"/>
    </source>
</evidence>
<sequence>MKLLKYYKFMTKKSGFNTFQCFSQFAMKIILLRQIQKSIKILLKGYFIYLLHLNCYTQKQKKMKKQFNRSFKKQFNNIKIVQIWVLLMHSLKKLIIILLMICSLKLSQFFKI</sequence>
<dbReference type="InParanoid" id="G0QSF3"/>